<dbReference type="AlphaFoldDB" id="A0A8X6NIP2"/>
<gene>
    <name evidence="1" type="ORF">NPIL_606691</name>
</gene>
<reference evidence="1" key="1">
    <citation type="submission" date="2020-08" db="EMBL/GenBank/DDBJ databases">
        <title>Multicomponent nature underlies the extraordinary mechanical properties of spider dragline silk.</title>
        <authorList>
            <person name="Kono N."/>
            <person name="Nakamura H."/>
            <person name="Mori M."/>
            <person name="Yoshida Y."/>
            <person name="Ohtoshi R."/>
            <person name="Malay A.D."/>
            <person name="Moran D.A.P."/>
            <person name="Tomita M."/>
            <person name="Numata K."/>
            <person name="Arakawa K."/>
        </authorList>
    </citation>
    <scope>NUCLEOTIDE SEQUENCE</scope>
</reference>
<accession>A0A8X6NIP2</accession>
<comment type="caution">
    <text evidence="1">The sequence shown here is derived from an EMBL/GenBank/DDBJ whole genome shotgun (WGS) entry which is preliminary data.</text>
</comment>
<sequence>MSRIPENKFDYKDSPTVISLLINERSASNLRKFDISGISDPVTPKTKFDKHEQTMRHFEDTGTRDQEVRYEVALTWVINHSCLQSYRTLLKSVSLVLAEN</sequence>
<organism evidence="1 2">
    <name type="scientific">Nephila pilipes</name>
    <name type="common">Giant wood spider</name>
    <name type="synonym">Nephila maculata</name>
    <dbReference type="NCBI Taxonomy" id="299642"/>
    <lineage>
        <taxon>Eukaryota</taxon>
        <taxon>Metazoa</taxon>
        <taxon>Ecdysozoa</taxon>
        <taxon>Arthropoda</taxon>
        <taxon>Chelicerata</taxon>
        <taxon>Arachnida</taxon>
        <taxon>Araneae</taxon>
        <taxon>Araneomorphae</taxon>
        <taxon>Entelegynae</taxon>
        <taxon>Araneoidea</taxon>
        <taxon>Nephilidae</taxon>
        <taxon>Nephila</taxon>
    </lineage>
</organism>
<keyword evidence="2" id="KW-1185">Reference proteome</keyword>
<protein>
    <submittedName>
        <fullName evidence="1">Uncharacterized protein</fullName>
    </submittedName>
</protein>
<dbReference type="Proteomes" id="UP000887013">
    <property type="component" value="Unassembled WGS sequence"/>
</dbReference>
<proteinExistence type="predicted"/>
<name>A0A8X6NIP2_NEPPI</name>
<dbReference type="EMBL" id="BMAW01058423">
    <property type="protein sequence ID" value="GFT16265.1"/>
    <property type="molecule type" value="Genomic_DNA"/>
</dbReference>
<evidence type="ECO:0000313" key="2">
    <source>
        <dbReference type="Proteomes" id="UP000887013"/>
    </source>
</evidence>
<evidence type="ECO:0000313" key="1">
    <source>
        <dbReference type="EMBL" id="GFT16265.1"/>
    </source>
</evidence>